<evidence type="ECO:0000313" key="5">
    <source>
        <dbReference type="EMBL" id="MDR7092034.1"/>
    </source>
</evidence>
<dbReference type="EC" id="2.7.7.65" evidence="1"/>
<protein>
    <recommendedName>
        <fullName evidence="1">diguanylate cyclase</fullName>
        <ecNumber evidence="1">2.7.7.65</ecNumber>
    </recommendedName>
</protein>
<proteinExistence type="predicted"/>
<evidence type="ECO:0000256" key="1">
    <source>
        <dbReference type="ARBA" id="ARBA00012528"/>
    </source>
</evidence>
<feature type="domain" description="GGDEF" evidence="4">
    <location>
        <begin position="297"/>
        <end position="429"/>
    </location>
</feature>
<dbReference type="RefSeq" id="WP_310075970.1">
    <property type="nucleotide sequence ID" value="NZ_JAVDVX010000009.1"/>
</dbReference>
<dbReference type="SUPFAM" id="SSF55073">
    <property type="entry name" value="Nucleotide cyclase"/>
    <property type="match status" value="1"/>
</dbReference>
<keyword evidence="3" id="KW-0812">Transmembrane</keyword>
<evidence type="ECO:0000259" key="4">
    <source>
        <dbReference type="PROSITE" id="PS50887"/>
    </source>
</evidence>
<dbReference type="Gene3D" id="3.30.70.270">
    <property type="match status" value="1"/>
</dbReference>
<comment type="caution">
    <text evidence="5">The sequence shown here is derived from an EMBL/GenBank/DDBJ whole genome shotgun (WGS) entry which is preliminary data.</text>
</comment>
<keyword evidence="3" id="KW-0472">Membrane</keyword>
<dbReference type="PANTHER" id="PTHR45138">
    <property type="entry name" value="REGULATORY COMPONENTS OF SENSORY TRANSDUCTION SYSTEM"/>
    <property type="match status" value="1"/>
</dbReference>
<dbReference type="InterPro" id="IPR043128">
    <property type="entry name" value="Rev_trsase/Diguanyl_cyclase"/>
</dbReference>
<evidence type="ECO:0000256" key="3">
    <source>
        <dbReference type="SAM" id="Phobius"/>
    </source>
</evidence>
<dbReference type="PROSITE" id="PS50887">
    <property type="entry name" value="GGDEF"/>
    <property type="match status" value="1"/>
</dbReference>
<keyword evidence="3" id="KW-1133">Transmembrane helix</keyword>
<organism evidence="5 6">
    <name type="scientific">Cellvibrio fibrivorans</name>
    <dbReference type="NCBI Taxonomy" id="126350"/>
    <lineage>
        <taxon>Bacteria</taxon>
        <taxon>Pseudomonadati</taxon>
        <taxon>Pseudomonadota</taxon>
        <taxon>Gammaproteobacteria</taxon>
        <taxon>Cellvibrionales</taxon>
        <taxon>Cellvibrionaceae</taxon>
        <taxon>Cellvibrio</taxon>
    </lineage>
</organism>
<dbReference type="Pfam" id="PF00990">
    <property type="entry name" value="GGDEF"/>
    <property type="match status" value="1"/>
</dbReference>
<dbReference type="Proteomes" id="UP001253595">
    <property type="component" value="Unassembled WGS sequence"/>
</dbReference>
<reference evidence="5 6" key="1">
    <citation type="submission" date="2023-07" db="EMBL/GenBank/DDBJ databases">
        <title>Sorghum-associated microbial communities from plants grown in Nebraska, USA.</title>
        <authorList>
            <person name="Schachtman D."/>
        </authorList>
    </citation>
    <scope>NUCLEOTIDE SEQUENCE [LARGE SCALE GENOMIC DNA]</scope>
    <source>
        <strain evidence="5 6">BE190</strain>
    </source>
</reference>
<dbReference type="InterPro" id="IPR029787">
    <property type="entry name" value="Nucleotide_cyclase"/>
</dbReference>
<dbReference type="InterPro" id="IPR000160">
    <property type="entry name" value="GGDEF_dom"/>
</dbReference>
<feature type="transmembrane region" description="Helical" evidence="3">
    <location>
        <begin position="212"/>
        <end position="231"/>
    </location>
</feature>
<keyword evidence="6" id="KW-1185">Reference proteome</keyword>
<evidence type="ECO:0000256" key="2">
    <source>
        <dbReference type="ARBA" id="ARBA00034247"/>
    </source>
</evidence>
<name>A0ABU1V3K0_9GAMM</name>
<dbReference type="CDD" id="cd01949">
    <property type="entry name" value="GGDEF"/>
    <property type="match status" value="1"/>
</dbReference>
<sequence>MIRPKSYATFRLLAVLITIILIATHQYLPAKILPLYPDPERLSWIYSPHAHDTEQADWIDRSINHFRCNYAPGDAYSCGWSLNLGPDRTTGIDLSAYDGLNIFIHYKGNAPRIRLSLRDFDPSFSDIEKYDTTSKVMSTAIRTSDLNQPVYVQLSEFSVAEWWITEFDIARQYSAPSMNNAIAIGLDFNVHSDNEIRIERIEAVGQWIKKETLYFCIILFWMILIVIEVLWRFYLINIKTKTDAQRINNLVSEYKKLETEKQQFEALSTTDVLTGVMNRAGVQQFLQRLFESNFSRNQMGVMLFDIDYFKKINDSLGHDAGDVVLSEIARIINEQVRQTDIFGRWGGEEFILICSQISEDRLITLAEKLRETIERHSFAIDDQLIKVTVSIGATTVKATETFEAVFKRTDKALYNAKNSGRNQVRFFSP</sequence>
<accession>A0ABU1V3K0</accession>
<dbReference type="InterPro" id="IPR050469">
    <property type="entry name" value="Diguanylate_Cyclase"/>
</dbReference>
<comment type="catalytic activity">
    <reaction evidence="2">
        <text>2 GTP = 3',3'-c-di-GMP + 2 diphosphate</text>
        <dbReference type="Rhea" id="RHEA:24898"/>
        <dbReference type="ChEBI" id="CHEBI:33019"/>
        <dbReference type="ChEBI" id="CHEBI:37565"/>
        <dbReference type="ChEBI" id="CHEBI:58805"/>
        <dbReference type="EC" id="2.7.7.65"/>
    </reaction>
</comment>
<evidence type="ECO:0000313" key="6">
    <source>
        <dbReference type="Proteomes" id="UP001253595"/>
    </source>
</evidence>
<dbReference type="SMART" id="SM00267">
    <property type="entry name" value="GGDEF"/>
    <property type="match status" value="1"/>
</dbReference>
<dbReference type="EMBL" id="JAVDVX010000009">
    <property type="protein sequence ID" value="MDR7092034.1"/>
    <property type="molecule type" value="Genomic_DNA"/>
</dbReference>
<gene>
    <name evidence="5" type="ORF">J2X05_004072</name>
</gene>
<dbReference type="PANTHER" id="PTHR45138:SF9">
    <property type="entry name" value="DIGUANYLATE CYCLASE DGCM-RELATED"/>
    <property type="match status" value="1"/>
</dbReference>
<dbReference type="NCBIfam" id="TIGR00254">
    <property type="entry name" value="GGDEF"/>
    <property type="match status" value="1"/>
</dbReference>